<gene>
    <name evidence="5" type="ORF">HII17_06965</name>
</gene>
<dbReference type="SMART" id="SM00342">
    <property type="entry name" value="HTH_ARAC"/>
    <property type="match status" value="1"/>
</dbReference>
<comment type="caution">
    <text evidence="5">The sequence shown here is derived from an EMBL/GenBank/DDBJ whole genome shotgun (WGS) entry which is preliminary data.</text>
</comment>
<dbReference type="AlphaFoldDB" id="A0A7Y0LBK6"/>
<organism evidence="5 6">
    <name type="scientific">Thalassotalea algicola</name>
    <dbReference type="NCBI Taxonomy" id="2716224"/>
    <lineage>
        <taxon>Bacteria</taxon>
        <taxon>Pseudomonadati</taxon>
        <taxon>Pseudomonadota</taxon>
        <taxon>Gammaproteobacteria</taxon>
        <taxon>Alteromonadales</taxon>
        <taxon>Colwelliaceae</taxon>
        <taxon>Thalassotalea</taxon>
    </lineage>
</organism>
<reference evidence="5 6" key="1">
    <citation type="submission" date="2020-04" db="EMBL/GenBank/DDBJ databases">
        <title>Thalassotalea sp. M1531, isolated from the surface of marine red alga.</title>
        <authorList>
            <person name="Pang L."/>
            <person name="Lu D.-C."/>
        </authorList>
    </citation>
    <scope>NUCLEOTIDE SEQUENCE [LARGE SCALE GENOMIC DNA]</scope>
    <source>
        <strain evidence="5 6">M1531</strain>
    </source>
</reference>
<dbReference type="InterPro" id="IPR050204">
    <property type="entry name" value="AraC_XylS_family_regulators"/>
</dbReference>
<feature type="domain" description="HTH araC/xylS-type" evidence="4">
    <location>
        <begin position="175"/>
        <end position="272"/>
    </location>
</feature>
<dbReference type="SUPFAM" id="SSF46689">
    <property type="entry name" value="Homeodomain-like"/>
    <property type="match status" value="2"/>
</dbReference>
<keyword evidence="1" id="KW-0805">Transcription regulation</keyword>
<evidence type="ECO:0000256" key="3">
    <source>
        <dbReference type="ARBA" id="ARBA00023163"/>
    </source>
</evidence>
<evidence type="ECO:0000256" key="1">
    <source>
        <dbReference type="ARBA" id="ARBA00023015"/>
    </source>
</evidence>
<evidence type="ECO:0000259" key="4">
    <source>
        <dbReference type="PROSITE" id="PS01124"/>
    </source>
</evidence>
<protein>
    <submittedName>
        <fullName evidence="5">AraC family transcriptional regulator</fullName>
    </submittedName>
</protein>
<dbReference type="InterPro" id="IPR032783">
    <property type="entry name" value="AraC_lig"/>
</dbReference>
<keyword evidence="3" id="KW-0804">Transcription</keyword>
<dbReference type="PANTHER" id="PTHR46796">
    <property type="entry name" value="HTH-TYPE TRANSCRIPTIONAL ACTIVATOR RHAS-RELATED"/>
    <property type="match status" value="1"/>
</dbReference>
<dbReference type="InterPro" id="IPR009057">
    <property type="entry name" value="Homeodomain-like_sf"/>
</dbReference>
<sequence>MDKLSAVIQQFTIQAGVFYTGQVCGFSPFEDENSIEGHIHILRSGQLTISQPNESNIVLNEPSIVFFPQPKSHRLQATESDNAQLVCAAVKYGIGKQNPITQALPNIVVLPISKAPGLKESLSWLLTEAQGESLGKQVVLDRLMEVFIIYLLRHLMTQGKVEQGLLAGLAHPQLSQVLIKIHENPEHSWSLEEMAELALMSRSKFSPLFKEVVGQTPNDYLTSWRVNVAKSLLLEGKAVSLVANLVGYDSGSTLSRAFQKLVGVSPKLWLEQTLA</sequence>
<evidence type="ECO:0000313" key="5">
    <source>
        <dbReference type="EMBL" id="NMP31297.1"/>
    </source>
</evidence>
<dbReference type="EMBL" id="JABBXH010000002">
    <property type="protein sequence ID" value="NMP31297.1"/>
    <property type="molecule type" value="Genomic_DNA"/>
</dbReference>
<dbReference type="PROSITE" id="PS01124">
    <property type="entry name" value="HTH_ARAC_FAMILY_2"/>
    <property type="match status" value="1"/>
</dbReference>
<evidence type="ECO:0000256" key="2">
    <source>
        <dbReference type="ARBA" id="ARBA00023125"/>
    </source>
</evidence>
<dbReference type="PANTHER" id="PTHR46796:SF7">
    <property type="entry name" value="ARAC FAMILY TRANSCRIPTIONAL REGULATOR"/>
    <property type="match status" value="1"/>
</dbReference>
<dbReference type="RefSeq" id="WP_169074620.1">
    <property type="nucleotide sequence ID" value="NZ_JABBXH010000002.1"/>
</dbReference>
<keyword evidence="6" id="KW-1185">Reference proteome</keyword>
<dbReference type="Gene3D" id="1.10.10.60">
    <property type="entry name" value="Homeodomain-like"/>
    <property type="match status" value="2"/>
</dbReference>
<dbReference type="GO" id="GO:0043565">
    <property type="term" value="F:sequence-specific DNA binding"/>
    <property type="evidence" value="ECO:0007669"/>
    <property type="project" value="InterPro"/>
</dbReference>
<evidence type="ECO:0000313" key="6">
    <source>
        <dbReference type="Proteomes" id="UP000568664"/>
    </source>
</evidence>
<proteinExistence type="predicted"/>
<dbReference type="GO" id="GO:0003700">
    <property type="term" value="F:DNA-binding transcription factor activity"/>
    <property type="evidence" value="ECO:0007669"/>
    <property type="project" value="InterPro"/>
</dbReference>
<dbReference type="Pfam" id="PF12833">
    <property type="entry name" value="HTH_18"/>
    <property type="match status" value="1"/>
</dbReference>
<keyword evidence="2" id="KW-0238">DNA-binding</keyword>
<name>A0A7Y0LBK6_9GAMM</name>
<accession>A0A7Y0LBK6</accession>
<dbReference type="InterPro" id="IPR018060">
    <property type="entry name" value="HTH_AraC"/>
</dbReference>
<dbReference type="Proteomes" id="UP000568664">
    <property type="component" value="Unassembled WGS sequence"/>
</dbReference>
<dbReference type="Pfam" id="PF12852">
    <property type="entry name" value="Cupin_6"/>
    <property type="match status" value="1"/>
</dbReference>